<evidence type="ECO:0000256" key="3">
    <source>
        <dbReference type="ARBA" id="ARBA00005784"/>
    </source>
</evidence>
<comment type="subcellular location">
    <subcellularLocation>
        <location evidence="2 6">Secreted</location>
        <location evidence="2 6">Cell wall</location>
    </subcellularLocation>
</comment>
<evidence type="ECO:0000256" key="1">
    <source>
        <dbReference type="ARBA" id="ARBA00003534"/>
    </source>
</evidence>
<dbReference type="PANTHER" id="PTHR21562">
    <property type="entry name" value="NOTUM-RELATED"/>
    <property type="match status" value="1"/>
</dbReference>
<keyword evidence="4 6" id="KW-0134">Cell wall</keyword>
<dbReference type="EC" id="3.1.1.-" evidence="6"/>
<organism evidence="7 8">
    <name type="scientific">Salvia divinorum</name>
    <name type="common">Maria pastora</name>
    <name type="synonym">Diviner's sage</name>
    <dbReference type="NCBI Taxonomy" id="28513"/>
    <lineage>
        <taxon>Eukaryota</taxon>
        <taxon>Viridiplantae</taxon>
        <taxon>Streptophyta</taxon>
        <taxon>Embryophyta</taxon>
        <taxon>Tracheophyta</taxon>
        <taxon>Spermatophyta</taxon>
        <taxon>Magnoliopsida</taxon>
        <taxon>eudicotyledons</taxon>
        <taxon>Gunneridae</taxon>
        <taxon>Pentapetalae</taxon>
        <taxon>asterids</taxon>
        <taxon>lamiids</taxon>
        <taxon>Lamiales</taxon>
        <taxon>Lamiaceae</taxon>
        <taxon>Nepetoideae</taxon>
        <taxon>Mentheae</taxon>
        <taxon>Salviinae</taxon>
        <taxon>Salvia</taxon>
        <taxon>Salvia subgen. Calosphace</taxon>
    </lineage>
</organism>
<dbReference type="AlphaFoldDB" id="A0ABD1GCR9"/>
<evidence type="ECO:0000256" key="2">
    <source>
        <dbReference type="ARBA" id="ARBA00004191"/>
    </source>
</evidence>
<evidence type="ECO:0000256" key="6">
    <source>
        <dbReference type="RuleBase" id="RU363114"/>
    </source>
</evidence>
<dbReference type="PANTHER" id="PTHR21562:SF65">
    <property type="entry name" value="PECTIN ACETYLESTERASE"/>
    <property type="match status" value="1"/>
</dbReference>
<evidence type="ECO:0000256" key="5">
    <source>
        <dbReference type="ARBA" id="ARBA00023316"/>
    </source>
</evidence>
<gene>
    <name evidence="7" type="ORF">AAHA92_26076</name>
</gene>
<accession>A0ABD1GCR9</accession>
<reference evidence="7 8" key="1">
    <citation type="submission" date="2024-06" db="EMBL/GenBank/DDBJ databases">
        <title>A chromosome level genome sequence of Diviner's sage (Salvia divinorum).</title>
        <authorList>
            <person name="Ford S.A."/>
            <person name="Ro D.-K."/>
            <person name="Ness R.W."/>
            <person name="Phillips M.A."/>
        </authorList>
    </citation>
    <scope>NUCLEOTIDE SEQUENCE [LARGE SCALE GENOMIC DNA]</scope>
    <source>
        <strain evidence="7">SAF-2024a</strain>
        <tissue evidence="7">Leaf</tissue>
    </source>
</reference>
<dbReference type="Proteomes" id="UP001567538">
    <property type="component" value="Unassembled WGS sequence"/>
</dbReference>
<comment type="function">
    <text evidence="1 6">Hydrolyzes acetyl esters in homogalacturonan regions of pectin. In type I primary cell wall, galacturonic acid residues of pectin can be acetylated at the O-2 and O-3 positions. Decreasing the degree of acetylation of pectin gels in vitro alters their physical properties.</text>
</comment>
<protein>
    <recommendedName>
        <fullName evidence="6">Pectin acetylesterase</fullName>
        <ecNumber evidence="6">3.1.1.-</ecNumber>
    </recommendedName>
</protein>
<sequence length="278" mass="31530">MSNAENALLVGTSAGGLATILNCDRFHTFLPGACRVKCISDSGFFIRAEHLRGAQDDTTYYFRDIVSFHELVQFYQSHAHKDLLQNCVFSRKMWSMISGRLPNSPNEVGWNSCTQGFSNLSSCTDNQQHLIMDFQTIFLKTLEKLDDNPSRGLFITSCYEHDFIYKIYWQGTPTLQNKTIQQAVGDCVLTEGFDPPSPECVNIFPPDCLDTFYHEMCKYALAPVDISSKCCDYIVQTLEYNCYTFVLVKQVVDMHLCDDNLGAGRGQTIWDNCNGIYI</sequence>
<comment type="caution">
    <text evidence="7">The sequence shown here is derived from an EMBL/GenBank/DDBJ whole genome shotgun (WGS) entry which is preliminary data.</text>
</comment>
<evidence type="ECO:0000313" key="8">
    <source>
        <dbReference type="Proteomes" id="UP001567538"/>
    </source>
</evidence>
<evidence type="ECO:0000313" key="7">
    <source>
        <dbReference type="EMBL" id="KAL1541918.1"/>
    </source>
</evidence>
<dbReference type="GO" id="GO:0016787">
    <property type="term" value="F:hydrolase activity"/>
    <property type="evidence" value="ECO:0007669"/>
    <property type="project" value="UniProtKB-KW"/>
</dbReference>
<name>A0ABD1GCR9_SALDI</name>
<comment type="similarity">
    <text evidence="3 6">Belongs to the pectinacetylesterase family.</text>
</comment>
<dbReference type="EMBL" id="JBEAFC010000009">
    <property type="protein sequence ID" value="KAL1541918.1"/>
    <property type="molecule type" value="Genomic_DNA"/>
</dbReference>
<dbReference type="GO" id="GO:0071555">
    <property type="term" value="P:cell wall organization"/>
    <property type="evidence" value="ECO:0007669"/>
    <property type="project" value="UniProtKB-KW"/>
</dbReference>
<proteinExistence type="inferred from homology"/>
<keyword evidence="6 7" id="KW-0378">Hydrolase</keyword>
<dbReference type="InterPro" id="IPR004963">
    <property type="entry name" value="PAE/NOTUM"/>
</dbReference>
<evidence type="ECO:0000256" key="4">
    <source>
        <dbReference type="ARBA" id="ARBA00022512"/>
    </source>
</evidence>
<keyword evidence="8" id="KW-1185">Reference proteome</keyword>
<dbReference type="Pfam" id="PF03283">
    <property type="entry name" value="PAE"/>
    <property type="match status" value="2"/>
</dbReference>
<keyword evidence="6" id="KW-0964">Secreted</keyword>
<keyword evidence="5 6" id="KW-0961">Cell wall biogenesis/degradation</keyword>